<keyword evidence="2" id="KW-1185">Reference proteome</keyword>
<sequence>MSRTFLAAAGPAGRHPLVGVFVVGLLHRVAQGPQAPADRVGGAEAVAAEHVEIGVPQRREASNVLVQDDVLTLALAQHVEVIGKSGAGILPAEQQPDCPGPDPGSTPRILRPLRLPFPTVEDTPSGLRVSVGVSCEGAALLFLACHPYVAVDVRVDDSEDQASAGRAGVRQAAVRCP</sequence>
<dbReference type="Proteomes" id="UP001432166">
    <property type="component" value="Chromosome"/>
</dbReference>
<evidence type="ECO:0000313" key="1">
    <source>
        <dbReference type="EMBL" id="WTP53513.1"/>
    </source>
</evidence>
<dbReference type="RefSeq" id="WP_328939299.1">
    <property type="nucleotide sequence ID" value="NZ_CP108133.1"/>
</dbReference>
<protein>
    <recommendedName>
        <fullName evidence="3">Secreted protein</fullName>
    </recommendedName>
</protein>
<proteinExistence type="predicted"/>
<reference evidence="1" key="1">
    <citation type="submission" date="2022-10" db="EMBL/GenBank/DDBJ databases">
        <title>The complete genomes of actinobacterial strains from the NBC collection.</title>
        <authorList>
            <person name="Joergensen T.S."/>
            <person name="Alvarez Arevalo M."/>
            <person name="Sterndorff E.B."/>
            <person name="Faurdal D."/>
            <person name="Vuksanovic O."/>
            <person name="Mourched A.-S."/>
            <person name="Charusanti P."/>
            <person name="Shaw S."/>
            <person name="Blin K."/>
            <person name="Weber T."/>
        </authorList>
    </citation>
    <scope>NUCLEOTIDE SEQUENCE</scope>
    <source>
        <strain evidence="1">NBC_00189</strain>
    </source>
</reference>
<evidence type="ECO:0000313" key="2">
    <source>
        <dbReference type="Proteomes" id="UP001432166"/>
    </source>
</evidence>
<name>A0ABZ1JT15_9ACTN</name>
<gene>
    <name evidence="1" type="ORF">OG288_37450</name>
</gene>
<accession>A0ABZ1JT15</accession>
<dbReference type="EMBL" id="CP108133">
    <property type="protein sequence ID" value="WTP53513.1"/>
    <property type="molecule type" value="Genomic_DNA"/>
</dbReference>
<organism evidence="1 2">
    <name type="scientific">Streptomyces tauricus</name>
    <dbReference type="NCBI Taxonomy" id="68274"/>
    <lineage>
        <taxon>Bacteria</taxon>
        <taxon>Bacillati</taxon>
        <taxon>Actinomycetota</taxon>
        <taxon>Actinomycetes</taxon>
        <taxon>Kitasatosporales</taxon>
        <taxon>Streptomycetaceae</taxon>
        <taxon>Streptomyces</taxon>
        <taxon>Streptomyces aurantiacus group</taxon>
    </lineage>
</organism>
<evidence type="ECO:0008006" key="3">
    <source>
        <dbReference type="Google" id="ProtNLM"/>
    </source>
</evidence>